<dbReference type="Proteomes" id="UP001058461">
    <property type="component" value="Chromosome"/>
</dbReference>
<accession>A0ABY5HQM5</accession>
<reference evidence="1" key="1">
    <citation type="submission" date="2021-04" db="EMBL/GenBank/DDBJ databases">
        <title>Oceanospirillales bacteria with DddD are important DMSP degraders in coastal seawater.</title>
        <authorList>
            <person name="Liu J."/>
        </authorList>
    </citation>
    <scope>NUCLEOTIDE SEQUENCE</scope>
    <source>
        <strain evidence="1">D13-1</strain>
    </source>
</reference>
<gene>
    <name evidence="1" type="ORF">KDW95_09595</name>
</gene>
<name>A0ABY5HQM5_9GAMM</name>
<organism evidence="1 2">
    <name type="scientific">Marinobacterium rhizophilum</name>
    <dbReference type="NCBI Taxonomy" id="420402"/>
    <lineage>
        <taxon>Bacteria</taxon>
        <taxon>Pseudomonadati</taxon>
        <taxon>Pseudomonadota</taxon>
        <taxon>Gammaproteobacteria</taxon>
        <taxon>Oceanospirillales</taxon>
        <taxon>Oceanospirillaceae</taxon>
        <taxon>Marinobacterium</taxon>
    </lineage>
</organism>
<keyword evidence="2" id="KW-1185">Reference proteome</keyword>
<sequence>MRTSALLRSGADQLRDLLLANTTARPNYRVLQDIHNTAKDLKQLCPYAADKARHISLYAQAFYSDAQDNADNRAMQHQRMLELAAQIESAAAVHQHRGN</sequence>
<dbReference type="RefSeq" id="WP_255856054.1">
    <property type="nucleotide sequence ID" value="NZ_CP073347.1"/>
</dbReference>
<proteinExistence type="predicted"/>
<evidence type="ECO:0000313" key="2">
    <source>
        <dbReference type="Proteomes" id="UP001058461"/>
    </source>
</evidence>
<dbReference type="EMBL" id="CP073347">
    <property type="protein sequence ID" value="UTW13863.1"/>
    <property type="molecule type" value="Genomic_DNA"/>
</dbReference>
<protein>
    <submittedName>
        <fullName evidence="1">Uncharacterized protein</fullName>
    </submittedName>
</protein>
<evidence type="ECO:0000313" key="1">
    <source>
        <dbReference type="EMBL" id="UTW13863.1"/>
    </source>
</evidence>